<dbReference type="PROSITE" id="PS51087">
    <property type="entry name" value="APAG"/>
    <property type="match status" value="1"/>
</dbReference>
<dbReference type="PANTHER" id="PTHR14289">
    <property type="entry name" value="F-BOX ONLY PROTEIN 3"/>
    <property type="match status" value="1"/>
</dbReference>
<gene>
    <name evidence="2 4" type="primary">apaG</name>
    <name evidence="4" type="ORF">RG540_CH01210</name>
</gene>
<dbReference type="GO" id="GO:0070987">
    <property type="term" value="P:error-free translesion synthesis"/>
    <property type="evidence" value="ECO:0007669"/>
    <property type="project" value="TreeGrafter"/>
</dbReference>
<evidence type="ECO:0000256" key="2">
    <source>
        <dbReference type="HAMAP-Rule" id="MF_00791"/>
    </source>
</evidence>
<dbReference type="RefSeq" id="WP_038583546.1">
    <property type="nucleotide sequence ID" value="NZ_HG938353.1"/>
</dbReference>
<dbReference type="PATRIC" id="fig|1028800.3.peg.123"/>
<dbReference type="InterPro" id="IPR036767">
    <property type="entry name" value="ApaG_sf"/>
</dbReference>
<keyword evidence="5" id="KW-1185">Reference proteome</keyword>
<dbReference type="InterPro" id="IPR023065">
    <property type="entry name" value="Uncharacterised_ApaG"/>
</dbReference>
<organism evidence="4 5">
    <name type="scientific">Neorhizobium galegae bv. orientalis str. HAMBI 540</name>
    <dbReference type="NCBI Taxonomy" id="1028800"/>
    <lineage>
        <taxon>Bacteria</taxon>
        <taxon>Pseudomonadati</taxon>
        <taxon>Pseudomonadota</taxon>
        <taxon>Alphaproteobacteria</taxon>
        <taxon>Hyphomicrobiales</taxon>
        <taxon>Rhizobiaceae</taxon>
        <taxon>Rhizobium/Agrobacterium group</taxon>
        <taxon>Neorhizobium</taxon>
    </lineage>
</organism>
<evidence type="ECO:0000313" key="4">
    <source>
        <dbReference type="EMBL" id="CDN46317.1"/>
    </source>
</evidence>
<dbReference type="KEGG" id="ngg:RG540_CH01210"/>
<sequence length="130" mass="14809">MYRARTRDIDVAVEPYYLEEQSNPEESRYVWGYRIVIENHSSLTVQLVHRYWNITDQNGIVDEVDGPGVIGEQPRLKPGDSYEYSSGCPLDTPSGLMFGHYDMQTDDGETFEVTIPAFSLDSPGLMRVLN</sequence>
<dbReference type="OrthoDB" id="9795226at2"/>
<name>A0A068SJS8_NEOGA</name>
<dbReference type="Proteomes" id="UP000028181">
    <property type="component" value="Chromosome I"/>
</dbReference>
<dbReference type="EMBL" id="HG938353">
    <property type="protein sequence ID" value="CDN46317.1"/>
    <property type="molecule type" value="Genomic_DNA"/>
</dbReference>
<dbReference type="GeneID" id="24258971"/>
<dbReference type="eggNOG" id="COG2967">
    <property type="taxonomic scope" value="Bacteria"/>
</dbReference>
<evidence type="ECO:0000313" key="5">
    <source>
        <dbReference type="Proteomes" id="UP000028181"/>
    </source>
</evidence>
<evidence type="ECO:0000259" key="3">
    <source>
        <dbReference type="PROSITE" id="PS51087"/>
    </source>
</evidence>
<dbReference type="NCBIfam" id="NF003967">
    <property type="entry name" value="PRK05461.1"/>
    <property type="match status" value="1"/>
</dbReference>
<reference evidence="5" key="1">
    <citation type="journal article" date="2014" name="BMC Genomics">
        <title>Genome sequencing of two Neorhizobium galegae strains reveals a noeT gene responsible for the unusual acetylation of the nodulation factors.</title>
        <authorList>
            <person name="Osterman J."/>
            <person name="Marsh J."/>
            <person name="Laine P.K."/>
            <person name="Zeng Z."/>
            <person name="Alatalo E."/>
            <person name="Sullivan J.T."/>
            <person name="Young J.P."/>
            <person name="Thomas-Oates J."/>
            <person name="Paulin L."/>
            <person name="Lindstrom K."/>
        </authorList>
    </citation>
    <scope>NUCLEOTIDE SEQUENCE [LARGE SCALE GENOMIC DNA]</scope>
    <source>
        <strain evidence="5">HAMBI 540</strain>
    </source>
</reference>
<dbReference type="InterPro" id="IPR007474">
    <property type="entry name" value="ApaG_domain"/>
</dbReference>
<dbReference type="Gene3D" id="2.60.40.1470">
    <property type="entry name" value="ApaG domain"/>
    <property type="match status" value="1"/>
</dbReference>
<dbReference type="HAMAP" id="MF_00791">
    <property type="entry name" value="ApaG"/>
    <property type="match status" value="1"/>
</dbReference>
<proteinExistence type="inferred from homology"/>
<accession>A0A068SJS8</accession>
<dbReference type="HOGENOM" id="CLU_128074_1_0_5"/>
<dbReference type="Pfam" id="PF04379">
    <property type="entry name" value="DUF525"/>
    <property type="match status" value="1"/>
</dbReference>
<protein>
    <recommendedName>
        <fullName evidence="1 2">Protein ApaG</fullName>
    </recommendedName>
</protein>
<dbReference type="PANTHER" id="PTHR14289:SF16">
    <property type="entry name" value="POLYMERASE DELTA-INTERACTING PROTEIN 2"/>
    <property type="match status" value="1"/>
</dbReference>
<evidence type="ECO:0000256" key="1">
    <source>
        <dbReference type="ARBA" id="ARBA00017693"/>
    </source>
</evidence>
<dbReference type="SUPFAM" id="SSF110069">
    <property type="entry name" value="ApaG-like"/>
    <property type="match status" value="1"/>
</dbReference>
<feature type="domain" description="ApaG" evidence="3">
    <location>
        <begin position="3"/>
        <end position="127"/>
    </location>
</feature>
<dbReference type="AlphaFoldDB" id="A0A068SJS8"/>